<dbReference type="RefSeq" id="XP_040648604.1">
    <property type="nucleotide sequence ID" value="XM_040793749.1"/>
</dbReference>
<dbReference type="OMA" id="HKLQCQV"/>
<comment type="caution">
    <text evidence="1">The sequence shown here is derived from an EMBL/GenBank/DDBJ whole genome shotgun (WGS) entry which is preliminary data.</text>
</comment>
<evidence type="ECO:0000313" key="2">
    <source>
        <dbReference type="Proteomes" id="UP000070168"/>
    </source>
</evidence>
<name>A0A135LM82_PENPA</name>
<evidence type="ECO:0000313" key="1">
    <source>
        <dbReference type="EMBL" id="KXG50068.1"/>
    </source>
</evidence>
<dbReference type="Proteomes" id="UP000070168">
    <property type="component" value="Unassembled WGS sequence"/>
</dbReference>
<dbReference type="GeneID" id="63709049"/>
<keyword evidence="2" id="KW-1185">Reference proteome</keyword>
<gene>
    <name evidence="1" type="ORF">PGRI_060350</name>
</gene>
<dbReference type="AlphaFoldDB" id="A0A135LM82"/>
<dbReference type="OrthoDB" id="4331647at2759"/>
<organism evidence="1 2">
    <name type="scientific">Penicillium patulum</name>
    <name type="common">Penicillium griseofulvum</name>
    <dbReference type="NCBI Taxonomy" id="5078"/>
    <lineage>
        <taxon>Eukaryota</taxon>
        <taxon>Fungi</taxon>
        <taxon>Dikarya</taxon>
        <taxon>Ascomycota</taxon>
        <taxon>Pezizomycotina</taxon>
        <taxon>Eurotiomycetes</taxon>
        <taxon>Eurotiomycetidae</taxon>
        <taxon>Eurotiales</taxon>
        <taxon>Aspergillaceae</taxon>
        <taxon>Penicillium</taxon>
    </lineage>
</organism>
<dbReference type="EMBL" id="LHQR01000048">
    <property type="protein sequence ID" value="KXG50068.1"/>
    <property type="molecule type" value="Genomic_DNA"/>
</dbReference>
<proteinExistence type="predicted"/>
<protein>
    <submittedName>
        <fullName evidence="1">Uncharacterized protein</fullName>
    </submittedName>
</protein>
<accession>A0A135LM82</accession>
<sequence length="125" mass="14010">MDGSRIHPANFREIYTKACDTFTHKLQCQVFVLLSPSPSPDMEDIATRLEELGERIVQVGFMGQVGEFGVRSDNRVRARWGSLSIKEICFEIKWELDVLKEELASGGDLLIVADLLVGILDALPF</sequence>
<reference evidence="1 2" key="1">
    <citation type="journal article" date="2016" name="BMC Genomics">
        <title>Genome sequencing and secondary metabolism of the postharvest pathogen Penicillium griseofulvum.</title>
        <authorList>
            <person name="Banani H."/>
            <person name="Marcet-Houben M."/>
            <person name="Ballester A.R."/>
            <person name="Abbruscato P."/>
            <person name="Gonzalez-Candelas L."/>
            <person name="Gabaldon T."/>
            <person name="Spadaro D."/>
        </authorList>
    </citation>
    <scope>NUCLEOTIDE SEQUENCE [LARGE SCALE GENOMIC DNA]</scope>
    <source>
        <strain evidence="1 2">PG3</strain>
    </source>
</reference>